<feature type="domain" description="F-box" evidence="1">
    <location>
        <begin position="2"/>
        <end position="48"/>
    </location>
</feature>
<dbReference type="Proteomes" id="UP000054166">
    <property type="component" value="Unassembled WGS sequence"/>
</dbReference>
<protein>
    <recommendedName>
        <fullName evidence="1">F-box domain-containing protein</fullName>
    </recommendedName>
</protein>
<dbReference type="AlphaFoldDB" id="A0A0C3EX50"/>
<accession>A0A0C3EX50</accession>
<dbReference type="HOGENOM" id="CLU_1504024_0_0_1"/>
<gene>
    <name evidence="2" type="ORF">PILCRDRAFT_739739</name>
</gene>
<proteinExistence type="predicted"/>
<keyword evidence="3" id="KW-1185">Reference proteome</keyword>
<sequence>MPSLLSSLTEDTLIDIFALLAIPDVLRIRSTCKTLNLLTRDKLLWIRLLRAVAVDENVPLPLHRKSIDSLDASQIEALTLRALHLAQDWARGIVQPRSIVRLDLPRCITWVRVVSARWLLVASSDAYVSSLICWDINAVFKGSNEPTAECFFSGPIKTGEIEMQTDGLVVALAVESRYE</sequence>
<dbReference type="Gene3D" id="1.20.1280.50">
    <property type="match status" value="1"/>
</dbReference>
<dbReference type="PROSITE" id="PS50181">
    <property type="entry name" value="FBOX"/>
    <property type="match status" value="1"/>
</dbReference>
<reference evidence="3" key="2">
    <citation type="submission" date="2015-01" db="EMBL/GenBank/DDBJ databases">
        <title>Evolutionary Origins and Diversification of the Mycorrhizal Mutualists.</title>
        <authorList>
            <consortium name="DOE Joint Genome Institute"/>
            <consortium name="Mycorrhizal Genomics Consortium"/>
            <person name="Kohler A."/>
            <person name="Kuo A."/>
            <person name="Nagy L.G."/>
            <person name="Floudas D."/>
            <person name="Copeland A."/>
            <person name="Barry K.W."/>
            <person name="Cichocki N."/>
            <person name="Veneault-Fourrey C."/>
            <person name="LaButti K."/>
            <person name="Lindquist E.A."/>
            <person name="Lipzen A."/>
            <person name="Lundell T."/>
            <person name="Morin E."/>
            <person name="Murat C."/>
            <person name="Riley R."/>
            <person name="Ohm R."/>
            <person name="Sun H."/>
            <person name="Tunlid A."/>
            <person name="Henrissat B."/>
            <person name="Grigoriev I.V."/>
            <person name="Hibbett D.S."/>
            <person name="Martin F."/>
        </authorList>
    </citation>
    <scope>NUCLEOTIDE SEQUENCE [LARGE SCALE GENOMIC DNA]</scope>
    <source>
        <strain evidence="3">F 1598</strain>
    </source>
</reference>
<dbReference type="OrthoDB" id="2786194at2759"/>
<dbReference type="STRING" id="765440.A0A0C3EX50"/>
<name>A0A0C3EX50_PILCF</name>
<evidence type="ECO:0000259" key="1">
    <source>
        <dbReference type="PROSITE" id="PS50181"/>
    </source>
</evidence>
<reference evidence="2 3" key="1">
    <citation type="submission" date="2014-04" db="EMBL/GenBank/DDBJ databases">
        <authorList>
            <consortium name="DOE Joint Genome Institute"/>
            <person name="Kuo A."/>
            <person name="Tarkka M."/>
            <person name="Buscot F."/>
            <person name="Kohler A."/>
            <person name="Nagy L.G."/>
            <person name="Floudas D."/>
            <person name="Copeland A."/>
            <person name="Barry K.W."/>
            <person name="Cichocki N."/>
            <person name="Veneault-Fourrey C."/>
            <person name="LaButti K."/>
            <person name="Lindquist E.A."/>
            <person name="Lipzen A."/>
            <person name="Lundell T."/>
            <person name="Morin E."/>
            <person name="Murat C."/>
            <person name="Sun H."/>
            <person name="Tunlid A."/>
            <person name="Henrissat B."/>
            <person name="Grigoriev I.V."/>
            <person name="Hibbett D.S."/>
            <person name="Martin F."/>
            <person name="Nordberg H.P."/>
            <person name="Cantor M.N."/>
            <person name="Hua S.X."/>
        </authorList>
    </citation>
    <scope>NUCLEOTIDE SEQUENCE [LARGE SCALE GENOMIC DNA]</scope>
    <source>
        <strain evidence="2 3">F 1598</strain>
    </source>
</reference>
<dbReference type="InParanoid" id="A0A0C3EX50"/>
<organism evidence="2 3">
    <name type="scientific">Piloderma croceum (strain F 1598)</name>
    <dbReference type="NCBI Taxonomy" id="765440"/>
    <lineage>
        <taxon>Eukaryota</taxon>
        <taxon>Fungi</taxon>
        <taxon>Dikarya</taxon>
        <taxon>Basidiomycota</taxon>
        <taxon>Agaricomycotina</taxon>
        <taxon>Agaricomycetes</taxon>
        <taxon>Agaricomycetidae</taxon>
        <taxon>Atheliales</taxon>
        <taxon>Atheliaceae</taxon>
        <taxon>Piloderma</taxon>
    </lineage>
</organism>
<evidence type="ECO:0000313" key="3">
    <source>
        <dbReference type="Proteomes" id="UP000054166"/>
    </source>
</evidence>
<dbReference type="SUPFAM" id="SSF81383">
    <property type="entry name" value="F-box domain"/>
    <property type="match status" value="1"/>
</dbReference>
<dbReference type="InterPro" id="IPR001810">
    <property type="entry name" value="F-box_dom"/>
</dbReference>
<dbReference type="Pfam" id="PF12937">
    <property type="entry name" value="F-box-like"/>
    <property type="match status" value="1"/>
</dbReference>
<dbReference type="InterPro" id="IPR036047">
    <property type="entry name" value="F-box-like_dom_sf"/>
</dbReference>
<evidence type="ECO:0000313" key="2">
    <source>
        <dbReference type="EMBL" id="KIM72584.1"/>
    </source>
</evidence>
<dbReference type="EMBL" id="KN833120">
    <property type="protein sequence ID" value="KIM72584.1"/>
    <property type="molecule type" value="Genomic_DNA"/>
</dbReference>